<dbReference type="GO" id="GO:0005737">
    <property type="term" value="C:cytoplasm"/>
    <property type="evidence" value="ECO:0007669"/>
    <property type="project" value="TreeGrafter"/>
</dbReference>
<dbReference type="GO" id="GO:0016853">
    <property type="term" value="F:isomerase activity"/>
    <property type="evidence" value="ECO:0007669"/>
    <property type="project" value="UniProtKB-KW"/>
</dbReference>
<dbReference type="NCBIfam" id="TIGR00654">
    <property type="entry name" value="PhzF_family"/>
    <property type="match status" value="1"/>
</dbReference>
<dbReference type="EC" id="5.1.-.-" evidence="4"/>
<keyword evidence="5" id="KW-1185">Reference proteome</keyword>
<accession>A0A5B9W8N9</accession>
<comment type="similarity">
    <text evidence="1">Belongs to the PhzF family.</text>
</comment>
<dbReference type="Proteomes" id="UP000324233">
    <property type="component" value="Chromosome"/>
</dbReference>
<dbReference type="InterPro" id="IPR003719">
    <property type="entry name" value="Phenazine_PhzF-like"/>
</dbReference>
<dbReference type="SUPFAM" id="SSF54506">
    <property type="entry name" value="Diaminopimelate epimerase-like"/>
    <property type="match status" value="1"/>
</dbReference>
<name>A0A5B9W8N9_9BACT</name>
<evidence type="ECO:0000256" key="2">
    <source>
        <dbReference type="ARBA" id="ARBA00023235"/>
    </source>
</evidence>
<evidence type="ECO:0000256" key="1">
    <source>
        <dbReference type="ARBA" id="ARBA00008270"/>
    </source>
</evidence>
<keyword evidence="2 4" id="KW-0413">Isomerase</keyword>
<evidence type="ECO:0000256" key="3">
    <source>
        <dbReference type="PIRSR" id="PIRSR016184-1"/>
    </source>
</evidence>
<sequence length="269" mass="29068">MTQMFIQVDAFTDAPFSGNPAAVCPLDGPADEVWMQRVAAEMNLSETAFVYPEPAGPSFRLRWFTPLTEVDLCGHATLATAHALWEEGIVDRSAPVFFETRSGRLRAAREGDWIALDFPSEPIRETISDAAELAAIGEAIGVAVATAGRNRLHLLVELADEEAVVRLSPDMRKLGSIPVRGLIVTAKSSDPSSDFVSRFFAPRVGIDEDPVTGSAHCGLGPFWASRLGRTDLVGRQVSRRGGVVRVRVGESRVELLGRAVTVMRGDILA</sequence>
<gene>
    <name evidence="4" type="primary">yddE</name>
    <name evidence="4" type="ORF">OJF2_55730</name>
</gene>
<proteinExistence type="inferred from homology"/>
<protein>
    <submittedName>
        <fullName evidence="4">Putative isomerase YddE</fullName>
        <ecNumber evidence="4">5.1.-.-</ecNumber>
    </submittedName>
</protein>
<dbReference type="PANTHER" id="PTHR13774:SF17">
    <property type="entry name" value="PHENAZINE BIOSYNTHESIS-LIKE DOMAIN-CONTAINING PROTEIN"/>
    <property type="match status" value="1"/>
</dbReference>
<dbReference type="RefSeq" id="WP_148596609.1">
    <property type="nucleotide sequence ID" value="NZ_CP042997.1"/>
</dbReference>
<evidence type="ECO:0000313" key="4">
    <source>
        <dbReference type="EMBL" id="QEH36988.1"/>
    </source>
</evidence>
<feature type="active site" evidence="3">
    <location>
        <position position="46"/>
    </location>
</feature>
<evidence type="ECO:0000313" key="5">
    <source>
        <dbReference type="Proteomes" id="UP000324233"/>
    </source>
</evidence>
<dbReference type="EMBL" id="CP042997">
    <property type="protein sequence ID" value="QEH36988.1"/>
    <property type="molecule type" value="Genomic_DNA"/>
</dbReference>
<reference evidence="4 5" key="1">
    <citation type="submission" date="2019-08" db="EMBL/GenBank/DDBJ databases">
        <title>Deep-cultivation of Planctomycetes and their phenomic and genomic characterization uncovers novel biology.</title>
        <authorList>
            <person name="Wiegand S."/>
            <person name="Jogler M."/>
            <person name="Boedeker C."/>
            <person name="Pinto D."/>
            <person name="Vollmers J."/>
            <person name="Rivas-Marin E."/>
            <person name="Kohn T."/>
            <person name="Peeters S.H."/>
            <person name="Heuer A."/>
            <person name="Rast P."/>
            <person name="Oberbeckmann S."/>
            <person name="Bunk B."/>
            <person name="Jeske O."/>
            <person name="Meyerdierks A."/>
            <person name="Storesund J.E."/>
            <person name="Kallscheuer N."/>
            <person name="Luecker S."/>
            <person name="Lage O.M."/>
            <person name="Pohl T."/>
            <person name="Merkel B.J."/>
            <person name="Hornburger P."/>
            <person name="Mueller R.-W."/>
            <person name="Bruemmer F."/>
            <person name="Labrenz M."/>
            <person name="Spormann A.M."/>
            <person name="Op den Camp H."/>
            <person name="Overmann J."/>
            <person name="Amann R."/>
            <person name="Jetten M.S.M."/>
            <person name="Mascher T."/>
            <person name="Medema M.H."/>
            <person name="Devos D.P."/>
            <person name="Kaster A.-K."/>
            <person name="Ovreas L."/>
            <person name="Rohde M."/>
            <person name="Galperin M.Y."/>
            <person name="Jogler C."/>
        </authorList>
    </citation>
    <scope>NUCLEOTIDE SEQUENCE [LARGE SCALE GENOMIC DNA]</scope>
    <source>
        <strain evidence="4 5">OJF2</strain>
    </source>
</reference>
<dbReference type="OrthoDB" id="9788221at2"/>
<organism evidence="4 5">
    <name type="scientific">Aquisphaera giovannonii</name>
    <dbReference type="NCBI Taxonomy" id="406548"/>
    <lineage>
        <taxon>Bacteria</taxon>
        <taxon>Pseudomonadati</taxon>
        <taxon>Planctomycetota</taxon>
        <taxon>Planctomycetia</taxon>
        <taxon>Isosphaerales</taxon>
        <taxon>Isosphaeraceae</taxon>
        <taxon>Aquisphaera</taxon>
    </lineage>
</organism>
<dbReference type="Pfam" id="PF02567">
    <property type="entry name" value="PhzC-PhzF"/>
    <property type="match status" value="1"/>
</dbReference>
<dbReference type="KEGG" id="agv:OJF2_55730"/>
<dbReference type="Gene3D" id="3.10.310.10">
    <property type="entry name" value="Diaminopimelate Epimerase, Chain A, domain 1"/>
    <property type="match status" value="2"/>
</dbReference>
<dbReference type="PANTHER" id="PTHR13774">
    <property type="entry name" value="PHENAZINE BIOSYNTHESIS PROTEIN"/>
    <property type="match status" value="1"/>
</dbReference>
<dbReference type="PIRSF" id="PIRSF016184">
    <property type="entry name" value="PhzC_PhzF"/>
    <property type="match status" value="1"/>
</dbReference>
<dbReference type="AlphaFoldDB" id="A0A5B9W8N9"/>